<gene>
    <name evidence="1" type="ORF">EYF80_012922</name>
</gene>
<accession>A0A4Z2IFP3</accession>
<comment type="caution">
    <text evidence="1">The sequence shown here is derived from an EMBL/GenBank/DDBJ whole genome shotgun (WGS) entry which is preliminary data.</text>
</comment>
<dbReference type="AlphaFoldDB" id="A0A4Z2IFP3"/>
<dbReference type="EMBL" id="SRLO01000089">
    <property type="protein sequence ID" value="TNN76869.1"/>
    <property type="molecule type" value="Genomic_DNA"/>
</dbReference>
<keyword evidence="2" id="KW-1185">Reference proteome</keyword>
<reference evidence="1 2" key="1">
    <citation type="submission" date="2019-03" db="EMBL/GenBank/DDBJ databases">
        <title>First draft genome of Liparis tanakae, snailfish: a comprehensive survey of snailfish specific genes.</title>
        <authorList>
            <person name="Kim W."/>
            <person name="Song I."/>
            <person name="Jeong J.-H."/>
            <person name="Kim D."/>
            <person name="Kim S."/>
            <person name="Ryu S."/>
            <person name="Song J.Y."/>
            <person name="Lee S.K."/>
        </authorList>
    </citation>
    <scope>NUCLEOTIDE SEQUENCE [LARGE SCALE GENOMIC DNA]</scope>
    <source>
        <tissue evidence="1">Muscle</tissue>
    </source>
</reference>
<organism evidence="1 2">
    <name type="scientific">Liparis tanakae</name>
    <name type="common">Tanaka's snailfish</name>
    <dbReference type="NCBI Taxonomy" id="230148"/>
    <lineage>
        <taxon>Eukaryota</taxon>
        <taxon>Metazoa</taxon>
        <taxon>Chordata</taxon>
        <taxon>Craniata</taxon>
        <taxon>Vertebrata</taxon>
        <taxon>Euteleostomi</taxon>
        <taxon>Actinopterygii</taxon>
        <taxon>Neopterygii</taxon>
        <taxon>Teleostei</taxon>
        <taxon>Neoteleostei</taxon>
        <taxon>Acanthomorphata</taxon>
        <taxon>Eupercaria</taxon>
        <taxon>Perciformes</taxon>
        <taxon>Cottioidei</taxon>
        <taxon>Cottales</taxon>
        <taxon>Liparidae</taxon>
        <taxon>Liparis</taxon>
    </lineage>
</organism>
<name>A0A4Z2IFP3_9TELE</name>
<evidence type="ECO:0000313" key="2">
    <source>
        <dbReference type="Proteomes" id="UP000314294"/>
    </source>
</evidence>
<evidence type="ECO:0000313" key="1">
    <source>
        <dbReference type="EMBL" id="TNN76869.1"/>
    </source>
</evidence>
<proteinExistence type="predicted"/>
<sequence>MPVITATFLSFFGSPPTAELRLADSEHMAISSRLSQRLCRGFTLLRSERPAFEAKLTRVMNSFASSEMSVNSSSSKFHWQARMLFNVSLSSSPRNGDKPLSLRGYRGQGCYCPPI</sequence>
<dbReference type="Proteomes" id="UP000314294">
    <property type="component" value="Unassembled WGS sequence"/>
</dbReference>
<protein>
    <submittedName>
        <fullName evidence="1">Uncharacterized protein</fullName>
    </submittedName>
</protein>